<dbReference type="Proteomes" id="UP001215151">
    <property type="component" value="Unassembled WGS sequence"/>
</dbReference>
<sequence>MFSDMSTLWLLQSFNAKLLALYNHYYQPGDAISGDSAGALKVGRCVLEVCSLLRTFKSCKEPLDIDFDPPQLVHGSSPEKYLFIVNLRALRSPSRCQPFRAMRTFKVSYIQQTYRWEQEDQAFGPVCIDMHTLAFQDAELCPVRFNHSEQPGSKAAVSEELLSSILAEYMERLHQFGLSTLIAQSCPSHAKNGCVSPPQPPPGGVPPAPQASNLIQNEFNVYLRVLWQNIITENAVLAGGHSLQHFSGKSGISLSFDGPPAVSYVPHSREVWFRFQASVISATGTTRLKPLWFSVGTLVTSERRGVLIASRIDKDGFRPSCKNPIDVPNGPFKSVVISMIRDEYIPFLWQYGFDVLRIAIDWTTMETMEPQALPDTAKDFHEPRMNSWDFAVSISQTSINANIKNSKNAMSHAFPWSLEWMNPSNENSSGKGKSPLRRKKSRSPEVFAATFTMSRIQLLSDGQAIVWVQVCSEDEFVDDEDHLEAGSAACRLAFHVNLGITSPDEPTADRSMWTVYLGTTHLSFLPRYSTLPFQDDDIDRKCCDLVDFVGQTYFPWLVDQKRNVIARVPILSAATKDMPSPMRYARFHTTFGRRAAAETITVENWFNELHTLSPALLVYGTPHDMDGALAIPPSWNWSPRLDHMNRLSVGTLAFGKEAFIDHVLLAHLARLNEITALVPTAALAYKSSCPHEVYFRCSGDGANATAAMWKRDESHRTDDASSRAYIFERTTSCVEEMIIDAAIQKKTLCECKTNNRLIISDPTSPELTVTMTGDVELVHHHPRGDVRARVTWTWEIMRCTGTDSNVEITSHTTLLDSVKTLPVLENGYARSSLCDKAAGTSLAPAHASNAPRVLAERLRDKLCDVVQNATLPDPLASIRDAVAARGDLLLGNAIRCNNNSDLLVELYPKPKGDTTADAPLPDADADADMDVYI</sequence>
<evidence type="ECO:0000313" key="2">
    <source>
        <dbReference type="EMBL" id="KAJ8469854.1"/>
    </source>
</evidence>
<proteinExistence type="predicted"/>
<protein>
    <submittedName>
        <fullName evidence="2">Uncharacterized protein</fullName>
    </submittedName>
</protein>
<dbReference type="EMBL" id="JAPEVG010000271">
    <property type="protein sequence ID" value="KAJ8469854.1"/>
    <property type="molecule type" value="Genomic_DNA"/>
</dbReference>
<organism evidence="2 3">
    <name type="scientific">Trametes cubensis</name>
    <dbReference type="NCBI Taxonomy" id="1111947"/>
    <lineage>
        <taxon>Eukaryota</taxon>
        <taxon>Fungi</taxon>
        <taxon>Dikarya</taxon>
        <taxon>Basidiomycota</taxon>
        <taxon>Agaricomycotina</taxon>
        <taxon>Agaricomycetes</taxon>
        <taxon>Polyporales</taxon>
        <taxon>Polyporaceae</taxon>
        <taxon>Trametes</taxon>
    </lineage>
</organism>
<name>A0AAD7TQ65_9APHY</name>
<comment type="caution">
    <text evidence="2">The sequence shown here is derived from an EMBL/GenBank/DDBJ whole genome shotgun (WGS) entry which is preliminary data.</text>
</comment>
<feature type="compositionally biased region" description="Acidic residues" evidence="1">
    <location>
        <begin position="923"/>
        <end position="933"/>
    </location>
</feature>
<accession>A0AAD7TQ65</accession>
<gene>
    <name evidence="2" type="ORF">ONZ51_g8704</name>
</gene>
<keyword evidence="3" id="KW-1185">Reference proteome</keyword>
<evidence type="ECO:0000313" key="3">
    <source>
        <dbReference type="Proteomes" id="UP001215151"/>
    </source>
</evidence>
<reference evidence="2" key="1">
    <citation type="submission" date="2022-11" db="EMBL/GenBank/DDBJ databases">
        <title>Genome Sequence of Cubamyces cubensis.</title>
        <authorList>
            <person name="Buettner E."/>
        </authorList>
    </citation>
    <scope>NUCLEOTIDE SEQUENCE</scope>
    <source>
        <strain evidence="2">MPL-01</strain>
    </source>
</reference>
<feature type="region of interest" description="Disordered" evidence="1">
    <location>
        <begin position="911"/>
        <end position="933"/>
    </location>
</feature>
<evidence type="ECO:0000256" key="1">
    <source>
        <dbReference type="SAM" id="MobiDB-lite"/>
    </source>
</evidence>
<dbReference type="AlphaFoldDB" id="A0AAD7TQ65"/>